<evidence type="ECO:0000256" key="13">
    <source>
        <dbReference type="ARBA" id="ARBA00048954"/>
    </source>
</evidence>
<dbReference type="PROSITE" id="PS51193">
    <property type="entry name" value="HELICASE_ATP_BIND_2"/>
    <property type="match status" value="1"/>
</dbReference>
<dbReference type="InterPro" id="IPR010614">
    <property type="entry name" value="RAD3-like_helicase_DEAD"/>
</dbReference>
<dbReference type="PANTHER" id="PTHR11472">
    <property type="entry name" value="DNA REPAIR DEAD HELICASE RAD3/XP-D SUBFAMILY MEMBER"/>
    <property type="match status" value="1"/>
</dbReference>
<dbReference type="PANTHER" id="PTHR11472:SF34">
    <property type="entry name" value="REGULATOR OF TELOMERE ELONGATION HELICASE 1"/>
    <property type="match status" value="1"/>
</dbReference>
<dbReference type="Pfam" id="PF13307">
    <property type="entry name" value="Helicase_C_2"/>
    <property type="match status" value="1"/>
</dbReference>
<keyword evidence="17" id="KW-1185">Reference proteome</keyword>
<dbReference type="GO" id="GO:0005524">
    <property type="term" value="F:ATP binding"/>
    <property type="evidence" value="ECO:0007669"/>
    <property type="project" value="UniProtKB-KW"/>
</dbReference>
<dbReference type="GO" id="GO:0003677">
    <property type="term" value="F:DNA binding"/>
    <property type="evidence" value="ECO:0007669"/>
    <property type="project" value="UniProtKB-KW"/>
</dbReference>
<dbReference type="GO" id="GO:0046872">
    <property type="term" value="F:metal ion binding"/>
    <property type="evidence" value="ECO:0007669"/>
    <property type="project" value="UniProtKB-KW"/>
</dbReference>
<dbReference type="GO" id="GO:0043139">
    <property type="term" value="F:5'-3' DNA helicase activity"/>
    <property type="evidence" value="ECO:0007669"/>
    <property type="project" value="UniProtKB-EC"/>
</dbReference>
<evidence type="ECO:0000313" key="17">
    <source>
        <dbReference type="Proteomes" id="UP000595564"/>
    </source>
</evidence>
<dbReference type="AlphaFoldDB" id="A0A7R6PND2"/>
<dbReference type="Pfam" id="PF00270">
    <property type="entry name" value="DEAD"/>
    <property type="match status" value="1"/>
</dbReference>
<dbReference type="InterPro" id="IPR045028">
    <property type="entry name" value="DinG/Rad3-like"/>
</dbReference>
<evidence type="ECO:0000256" key="4">
    <source>
        <dbReference type="ARBA" id="ARBA00022801"/>
    </source>
</evidence>
<dbReference type="GO" id="GO:0051536">
    <property type="term" value="F:iron-sulfur cluster binding"/>
    <property type="evidence" value="ECO:0007669"/>
    <property type="project" value="UniProtKB-KW"/>
</dbReference>
<dbReference type="RefSeq" id="WP_201327073.1">
    <property type="nucleotide sequence ID" value="NZ_AP017470.1"/>
</dbReference>
<evidence type="ECO:0000256" key="12">
    <source>
        <dbReference type="ARBA" id="ARBA00044969"/>
    </source>
</evidence>
<evidence type="ECO:0000259" key="15">
    <source>
        <dbReference type="PROSITE" id="PS51193"/>
    </source>
</evidence>
<keyword evidence="6" id="KW-0067">ATP-binding</keyword>
<organism evidence="16 17">
    <name type="scientific">Thermotomaculum hydrothermale</name>
    <dbReference type="NCBI Taxonomy" id="981385"/>
    <lineage>
        <taxon>Bacteria</taxon>
        <taxon>Pseudomonadati</taxon>
        <taxon>Acidobacteriota</taxon>
        <taxon>Holophagae</taxon>
        <taxon>Thermotomaculales</taxon>
        <taxon>Thermotomaculaceae</taxon>
        <taxon>Thermotomaculum</taxon>
    </lineage>
</organism>
<comment type="cofactor">
    <cofactor evidence="1">
        <name>[4Fe-4S] cluster</name>
        <dbReference type="ChEBI" id="CHEBI:49883"/>
    </cofactor>
</comment>
<keyword evidence="5 16" id="KW-0347">Helicase</keyword>
<comment type="catalytic activity">
    <reaction evidence="13">
        <text>ATP + H2O = ADP + phosphate + H(+)</text>
        <dbReference type="Rhea" id="RHEA:13065"/>
        <dbReference type="ChEBI" id="CHEBI:15377"/>
        <dbReference type="ChEBI" id="CHEBI:15378"/>
        <dbReference type="ChEBI" id="CHEBI:30616"/>
        <dbReference type="ChEBI" id="CHEBI:43474"/>
        <dbReference type="ChEBI" id="CHEBI:456216"/>
        <dbReference type="EC" id="5.6.2.3"/>
    </reaction>
</comment>
<evidence type="ECO:0000256" key="7">
    <source>
        <dbReference type="ARBA" id="ARBA00023004"/>
    </source>
</evidence>
<evidence type="ECO:0000256" key="11">
    <source>
        <dbReference type="ARBA" id="ARBA00038058"/>
    </source>
</evidence>
<evidence type="ECO:0000256" key="5">
    <source>
        <dbReference type="ARBA" id="ARBA00022806"/>
    </source>
</evidence>
<evidence type="ECO:0000259" key="14">
    <source>
        <dbReference type="PROSITE" id="PS51192"/>
    </source>
</evidence>
<keyword evidence="9" id="KW-0238">DNA-binding</keyword>
<keyword evidence="2" id="KW-0479">Metal-binding</keyword>
<sequence length="614" mass="71490">MREFFSQNGLLAKFLDGFSERESQILMAEKVANAIDECKPLVIEAPTGVGKTFAYLLPIFQKEKKAIISTATIVLQHQLFEKDIPFTAQLFNRDYKVEILKGRQNYLCLLRFFNEKNKPGSNREKHLYNTISSWIEYTEKGDFSEIEGLSLSDISIRKINADKNFCTGRKCPHYKECYFYRARKRAVDADIVLVNHHLFVSDLAVKSSDFGSILPLADVVVIDEAHKFETIASIQFGETFSLRMLTIFFNQLPSELRLKYVKNFEYLQNKENLELENIQTARIDKKQKKYFYKLKETMGFLKEDLKLIDEDDFDLKTNLIKRADRFIVFVELIDNPDFVSFYEYEDKSVVFKNIPLNVSDKLSNLFSVYYPCVIFTSATLAVNNSLDFFKKSVGVEYAESFVLPSVFNYKENTLLYVPLDIPFVDEPDFVEKSVEEIYDILKRIKGKTFLLCTSLKNVKLFANALRNKVDLNILVQGEDSNSFLIERFRESQNSVLIGSFSFWEGIDIKGEDLSCVIIDRLPFNRPDDPVFSEKSSRIKNSFKDYAIPLSVLQLKQGMGRLIRDEKDKGIFIILDKRIQKKWYGKFFLKSLFNFEVVNDKERVFDFIDKKLINL</sequence>
<dbReference type="GO" id="GO:0016818">
    <property type="term" value="F:hydrolase activity, acting on acid anhydrides, in phosphorus-containing anhydrides"/>
    <property type="evidence" value="ECO:0007669"/>
    <property type="project" value="InterPro"/>
</dbReference>
<evidence type="ECO:0000256" key="6">
    <source>
        <dbReference type="ARBA" id="ARBA00022840"/>
    </source>
</evidence>
<protein>
    <recommendedName>
        <fullName evidence="12">DNA 5'-3' helicase</fullName>
        <ecNumber evidence="12">5.6.2.3</ecNumber>
    </recommendedName>
</protein>
<dbReference type="KEGG" id="thyd:TTHT_1250"/>
<dbReference type="InterPro" id="IPR027417">
    <property type="entry name" value="P-loop_NTPase"/>
</dbReference>
<comment type="similarity">
    <text evidence="11">Belongs to the helicase family. DinG subfamily.</text>
</comment>
<proteinExistence type="inferred from homology"/>
<dbReference type="EMBL" id="AP017470">
    <property type="protein sequence ID" value="BBB32768.1"/>
    <property type="molecule type" value="Genomic_DNA"/>
</dbReference>
<evidence type="ECO:0000256" key="10">
    <source>
        <dbReference type="ARBA" id="ARBA00023235"/>
    </source>
</evidence>
<dbReference type="EC" id="5.6.2.3" evidence="12"/>
<evidence type="ECO:0000256" key="3">
    <source>
        <dbReference type="ARBA" id="ARBA00022741"/>
    </source>
</evidence>
<dbReference type="GO" id="GO:0006139">
    <property type="term" value="P:nucleobase-containing compound metabolic process"/>
    <property type="evidence" value="ECO:0007669"/>
    <property type="project" value="InterPro"/>
</dbReference>
<feature type="domain" description="Helicase ATP-binding" evidence="15">
    <location>
        <begin position="10"/>
        <end position="285"/>
    </location>
</feature>
<accession>A0A7R6PND2</accession>
<keyword evidence="4 16" id="KW-0378">Hydrolase</keyword>
<dbReference type="SUPFAM" id="SSF52540">
    <property type="entry name" value="P-loop containing nucleoside triphosphate hydrolases"/>
    <property type="match status" value="1"/>
</dbReference>
<dbReference type="SMART" id="SM00491">
    <property type="entry name" value="HELICc2"/>
    <property type="match status" value="1"/>
</dbReference>
<evidence type="ECO:0000313" key="16">
    <source>
        <dbReference type="EMBL" id="BBB32768.1"/>
    </source>
</evidence>
<dbReference type="InterPro" id="IPR014013">
    <property type="entry name" value="Helic_SF1/SF2_ATP-bd_DinG/Rad3"/>
</dbReference>
<gene>
    <name evidence="16" type="primary">dinG</name>
    <name evidence="16" type="ORF">TTHT_1250</name>
</gene>
<keyword evidence="7" id="KW-0408">Iron</keyword>
<keyword evidence="8" id="KW-0411">Iron-sulfur</keyword>
<dbReference type="Proteomes" id="UP000595564">
    <property type="component" value="Chromosome"/>
</dbReference>
<dbReference type="InterPro" id="IPR011545">
    <property type="entry name" value="DEAD/DEAH_box_helicase_dom"/>
</dbReference>
<dbReference type="InterPro" id="IPR006555">
    <property type="entry name" value="ATP-dep_Helicase_C"/>
</dbReference>
<reference evidence="16 17" key="1">
    <citation type="journal article" date="2012" name="Extremophiles">
        <title>Thermotomaculum hydrothermale gen. nov., sp. nov., a novel heterotrophic thermophile within the phylum Acidobacteria from a deep-sea hydrothermal vent chimney in the Southern Okinawa Trough.</title>
        <authorList>
            <person name="Izumi H."/>
            <person name="Nunoura T."/>
            <person name="Miyazaki M."/>
            <person name="Mino S."/>
            <person name="Toki T."/>
            <person name="Takai K."/>
            <person name="Sako Y."/>
            <person name="Sawabe T."/>
            <person name="Nakagawa S."/>
        </authorList>
    </citation>
    <scope>NUCLEOTIDE SEQUENCE [LARGE SCALE GENOMIC DNA]</scope>
    <source>
        <strain evidence="16 17">AC55</strain>
    </source>
</reference>
<evidence type="ECO:0000256" key="1">
    <source>
        <dbReference type="ARBA" id="ARBA00001966"/>
    </source>
</evidence>
<evidence type="ECO:0000256" key="2">
    <source>
        <dbReference type="ARBA" id="ARBA00022723"/>
    </source>
</evidence>
<keyword evidence="3" id="KW-0547">Nucleotide-binding</keyword>
<dbReference type="Pfam" id="PF06733">
    <property type="entry name" value="DEAD_2"/>
    <property type="match status" value="1"/>
</dbReference>
<dbReference type="PROSITE" id="PS51192">
    <property type="entry name" value="HELICASE_ATP_BIND_1"/>
    <property type="match status" value="1"/>
</dbReference>
<dbReference type="InterPro" id="IPR014001">
    <property type="entry name" value="Helicase_ATP-bd"/>
</dbReference>
<dbReference type="Gene3D" id="3.40.50.300">
    <property type="entry name" value="P-loop containing nucleotide triphosphate hydrolases"/>
    <property type="match status" value="2"/>
</dbReference>
<evidence type="ECO:0000256" key="9">
    <source>
        <dbReference type="ARBA" id="ARBA00023125"/>
    </source>
</evidence>
<dbReference type="SMART" id="SM00487">
    <property type="entry name" value="DEXDc"/>
    <property type="match status" value="1"/>
</dbReference>
<evidence type="ECO:0000256" key="8">
    <source>
        <dbReference type="ARBA" id="ARBA00023014"/>
    </source>
</evidence>
<keyword evidence="10" id="KW-0413">Isomerase</keyword>
<feature type="domain" description="Helicase ATP-binding" evidence="14">
    <location>
        <begin position="32"/>
        <end position="258"/>
    </location>
</feature>
<name>A0A7R6PND2_9BACT</name>